<protein>
    <submittedName>
        <fullName evidence="3">Uncharacterized protein</fullName>
    </submittedName>
</protein>
<gene>
    <name evidence="3" type="ORF">RAG0_07460</name>
</gene>
<keyword evidence="1" id="KW-1133">Transmembrane helix</keyword>
<keyword evidence="2" id="KW-0732">Signal</keyword>
<dbReference type="AlphaFoldDB" id="A0A1E1KLH7"/>
<dbReference type="Proteomes" id="UP000178912">
    <property type="component" value="Unassembled WGS sequence"/>
</dbReference>
<evidence type="ECO:0000313" key="4">
    <source>
        <dbReference type="Proteomes" id="UP000178912"/>
    </source>
</evidence>
<organism evidence="3 4">
    <name type="scientific">Rhynchosporium agropyri</name>
    <dbReference type="NCBI Taxonomy" id="914238"/>
    <lineage>
        <taxon>Eukaryota</taxon>
        <taxon>Fungi</taxon>
        <taxon>Dikarya</taxon>
        <taxon>Ascomycota</taxon>
        <taxon>Pezizomycotina</taxon>
        <taxon>Leotiomycetes</taxon>
        <taxon>Helotiales</taxon>
        <taxon>Ploettnerulaceae</taxon>
        <taxon>Rhynchosporium</taxon>
    </lineage>
</organism>
<feature type="signal peptide" evidence="2">
    <location>
        <begin position="1"/>
        <end position="26"/>
    </location>
</feature>
<feature type="chain" id="PRO_5009446199" evidence="2">
    <location>
        <begin position="27"/>
        <end position="230"/>
    </location>
</feature>
<sequence length="230" mass="24753">MSTSLEARATLAWVSFGLLLFKHVNISHIVAACVVHETEDSFTCPSARPPTFLSHLRAVRARARANHARPIALGSLGSSVRMGTKSQPTDTDMAKAIHHELGTHHDSDSNFNSDSNSQTNCASESLFRTTYSSTAVEQEPPPYQNQFPSISDLKMPGSAEAHARCPAAHGSTGEHLGAAFASFFKTDLLLVVAAIVILGLFVGSVAGLRYLLGECKFPRILLYQATANFL</sequence>
<feature type="transmembrane region" description="Helical" evidence="1">
    <location>
        <begin position="188"/>
        <end position="212"/>
    </location>
</feature>
<proteinExistence type="predicted"/>
<reference evidence="4" key="1">
    <citation type="submission" date="2016-03" db="EMBL/GenBank/DDBJ databases">
        <authorList>
            <person name="Guldener U."/>
        </authorList>
    </citation>
    <scope>NUCLEOTIDE SEQUENCE [LARGE SCALE GENOMIC DNA]</scope>
    <source>
        <strain evidence="4">04CH-RAC-A.6.1</strain>
    </source>
</reference>
<dbReference type="EMBL" id="FJUX01000038">
    <property type="protein sequence ID" value="CZS98887.1"/>
    <property type="molecule type" value="Genomic_DNA"/>
</dbReference>
<accession>A0A1E1KLH7</accession>
<evidence type="ECO:0000256" key="2">
    <source>
        <dbReference type="SAM" id="SignalP"/>
    </source>
</evidence>
<keyword evidence="1" id="KW-0812">Transmembrane</keyword>
<keyword evidence="4" id="KW-1185">Reference proteome</keyword>
<evidence type="ECO:0000313" key="3">
    <source>
        <dbReference type="EMBL" id="CZS98887.1"/>
    </source>
</evidence>
<evidence type="ECO:0000256" key="1">
    <source>
        <dbReference type="SAM" id="Phobius"/>
    </source>
</evidence>
<name>A0A1E1KLH7_9HELO</name>
<keyword evidence="1" id="KW-0472">Membrane</keyword>